<feature type="compositionally biased region" description="Low complexity" evidence="1">
    <location>
        <begin position="1"/>
        <end position="22"/>
    </location>
</feature>
<dbReference type="Pfam" id="PF14030">
    <property type="entry name" value="DUF4245"/>
    <property type="match status" value="1"/>
</dbReference>
<dbReference type="EMBL" id="CP061539">
    <property type="protein sequence ID" value="QNV37365.1"/>
    <property type="molecule type" value="Genomic_DNA"/>
</dbReference>
<dbReference type="KEGG" id="rter:IDM49_09020"/>
<dbReference type="InterPro" id="IPR025339">
    <property type="entry name" value="DUF4245"/>
</dbReference>
<dbReference type="Proteomes" id="UP000516404">
    <property type="component" value="Chromosome"/>
</dbReference>
<reference evidence="3 4" key="1">
    <citation type="submission" date="2020-09" db="EMBL/GenBank/DDBJ databases">
        <title>Investigation of environmental microbes.</title>
        <authorList>
            <person name="Ou Y."/>
            <person name="Kang Q."/>
        </authorList>
    </citation>
    <scope>NUCLEOTIDE SEQUENCE [LARGE SCALE GENOMIC DNA]</scope>
    <source>
        <strain evidence="3 4">KJZ-14</strain>
    </source>
</reference>
<keyword evidence="4" id="KW-1185">Reference proteome</keyword>
<dbReference type="GeneID" id="96624381"/>
<name>A0A7H2BCG9_9MICC</name>
<evidence type="ECO:0000313" key="3">
    <source>
        <dbReference type="EMBL" id="QNV37365.1"/>
    </source>
</evidence>
<gene>
    <name evidence="3" type="ORF">IDM49_09020</name>
</gene>
<evidence type="ECO:0000256" key="1">
    <source>
        <dbReference type="SAM" id="MobiDB-lite"/>
    </source>
</evidence>
<protein>
    <submittedName>
        <fullName evidence="3">DUF4245 domain-containing protein</fullName>
    </submittedName>
</protein>
<dbReference type="AlphaFoldDB" id="A0A7H2BCG9"/>
<organism evidence="3 4">
    <name type="scientific">Rothia terrae</name>
    <dbReference type="NCBI Taxonomy" id="396015"/>
    <lineage>
        <taxon>Bacteria</taxon>
        <taxon>Bacillati</taxon>
        <taxon>Actinomycetota</taxon>
        <taxon>Actinomycetes</taxon>
        <taxon>Micrococcales</taxon>
        <taxon>Micrococcaceae</taxon>
        <taxon>Rothia</taxon>
    </lineage>
</organism>
<sequence>MTSSQHQNSSSAGSVSAAEQQAPATVADGVKPQITAKQAQRINAPVRNMIISMVVLVVCIVPVLWLMPQPNKDPYQAEVDLPKVAYEAGEASSFAVAAPELEGWHYNFARWNSNQADKINYWETGQITGSDHFITLKQADASKTNDSWIAQQTNNAAPQGNESVSGVNWDVRTGQNDKDETVTYYIGEVSGTTVIMYGSDVPGTDFAQLADAVVNYQKQPTATASPTSTSDTGIQ</sequence>
<evidence type="ECO:0000313" key="4">
    <source>
        <dbReference type="Proteomes" id="UP000516404"/>
    </source>
</evidence>
<feature type="region of interest" description="Disordered" evidence="1">
    <location>
        <begin position="1"/>
        <end position="26"/>
    </location>
</feature>
<feature type="transmembrane region" description="Helical" evidence="2">
    <location>
        <begin position="49"/>
        <end position="67"/>
    </location>
</feature>
<keyword evidence="2" id="KW-0812">Transmembrane</keyword>
<keyword evidence="2" id="KW-1133">Transmembrane helix</keyword>
<proteinExistence type="predicted"/>
<keyword evidence="2" id="KW-0472">Membrane</keyword>
<evidence type="ECO:0000256" key="2">
    <source>
        <dbReference type="SAM" id="Phobius"/>
    </source>
</evidence>
<accession>A0A7H2BCG9</accession>
<dbReference type="RefSeq" id="WP_168614725.1">
    <property type="nucleotide sequence ID" value="NZ_BAAAOX010000020.1"/>
</dbReference>